<sequence length="83" mass="9601">MYNGVSTRNRKFPRNDDGGGDEQSNDDDNETLDIFSYPSRNYIFWGCGSYELVAEVENNFASWFQNYVVLDKVSKSITYLVHT</sequence>
<organism evidence="2 3">
    <name type="scientific">Lactuca sativa</name>
    <name type="common">Garden lettuce</name>
    <dbReference type="NCBI Taxonomy" id="4236"/>
    <lineage>
        <taxon>Eukaryota</taxon>
        <taxon>Viridiplantae</taxon>
        <taxon>Streptophyta</taxon>
        <taxon>Embryophyta</taxon>
        <taxon>Tracheophyta</taxon>
        <taxon>Spermatophyta</taxon>
        <taxon>Magnoliopsida</taxon>
        <taxon>eudicotyledons</taxon>
        <taxon>Gunneridae</taxon>
        <taxon>Pentapetalae</taxon>
        <taxon>asterids</taxon>
        <taxon>campanulids</taxon>
        <taxon>Asterales</taxon>
        <taxon>Asteraceae</taxon>
        <taxon>Cichorioideae</taxon>
        <taxon>Cichorieae</taxon>
        <taxon>Lactucinae</taxon>
        <taxon>Lactuca</taxon>
    </lineage>
</organism>
<protein>
    <submittedName>
        <fullName evidence="2">Uncharacterized protein</fullName>
    </submittedName>
</protein>
<evidence type="ECO:0000313" key="2">
    <source>
        <dbReference type="EMBL" id="KAJ0228472.1"/>
    </source>
</evidence>
<reference evidence="2 3" key="1">
    <citation type="journal article" date="2017" name="Nat. Commun.">
        <title>Genome assembly with in vitro proximity ligation data and whole-genome triplication in lettuce.</title>
        <authorList>
            <person name="Reyes-Chin-Wo S."/>
            <person name="Wang Z."/>
            <person name="Yang X."/>
            <person name="Kozik A."/>
            <person name="Arikit S."/>
            <person name="Song C."/>
            <person name="Xia L."/>
            <person name="Froenicke L."/>
            <person name="Lavelle D.O."/>
            <person name="Truco M.J."/>
            <person name="Xia R."/>
            <person name="Zhu S."/>
            <person name="Xu C."/>
            <person name="Xu H."/>
            <person name="Xu X."/>
            <person name="Cox K."/>
            <person name="Korf I."/>
            <person name="Meyers B.C."/>
            <person name="Michelmore R.W."/>
        </authorList>
    </citation>
    <scope>NUCLEOTIDE SEQUENCE [LARGE SCALE GENOMIC DNA]</scope>
    <source>
        <strain evidence="3">cv. Salinas</strain>
        <tissue evidence="2">Seedlings</tissue>
    </source>
</reference>
<evidence type="ECO:0000313" key="3">
    <source>
        <dbReference type="Proteomes" id="UP000235145"/>
    </source>
</evidence>
<proteinExistence type="predicted"/>
<evidence type="ECO:0000256" key="1">
    <source>
        <dbReference type="SAM" id="MobiDB-lite"/>
    </source>
</evidence>
<feature type="region of interest" description="Disordered" evidence="1">
    <location>
        <begin position="1"/>
        <end position="30"/>
    </location>
</feature>
<comment type="caution">
    <text evidence="2">The sequence shown here is derived from an EMBL/GenBank/DDBJ whole genome shotgun (WGS) entry which is preliminary data.</text>
</comment>
<dbReference type="Proteomes" id="UP000235145">
    <property type="component" value="Unassembled WGS sequence"/>
</dbReference>
<keyword evidence="3" id="KW-1185">Reference proteome</keyword>
<dbReference type="AlphaFoldDB" id="A0A9R1WKI4"/>
<dbReference type="EMBL" id="NBSK02000001">
    <property type="protein sequence ID" value="KAJ0228472.1"/>
    <property type="molecule type" value="Genomic_DNA"/>
</dbReference>
<feature type="compositionally biased region" description="Acidic residues" evidence="1">
    <location>
        <begin position="18"/>
        <end position="30"/>
    </location>
</feature>
<gene>
    <name evidence="2" type="ORF">LSAT_V11C100034730</name>
</gene>
<accession>A0A9R1WKI4</accession>
<name>A0A9R1WKI4_LACSA</name>